<keyword evidence="3" id="KW-1185">Reference proteome</keyword>
<reference evidence="2 3" key="1">
    <citation type="submission" date="2024-09" db="EMBL/GenBank/DDBJ databases">
        <authorList>
            <person name="Sun Q."/>
            <person name="Mori K."/>
        </authorList>
    </citation>
    <scope>NUCLEOTIDE SEQUENCE [LARGE SCALE GENOMIC DNA]</scope>
    <source>
        <strain evidence="2 3">TBRC 2205</strain>
    </source>
</reference>
<dbReference type="Proteomes" id="UP001589894">
    <property type="component" value="Unassembled WGS sequence"/>
</dbReference>
<name>A0ABV6P532_9ACTN</name>
<comment type="caution">
    <text evidence="2">The sequence shown here is derived from an EMBL/GenBank/DDBJ whole genome shotgun (WGS) entry which is preliminary data.</text>
</comment>
<proteinExistence type="predicted"/>
<sequence length="191" mass="20735">MPTVGLFHSGRVRESSGAEDRRIRTPEATMRDEFDNSGRPHFPARGRRSTHGAANGAAHKPAETEGAGRIPSRNERRYLRVGEPITAPRRDAGRAARRSGATDAEEEPGYVIHLAVRVGTVDSAVHLAYAVAAVLSALPEVDPGETTVSGVDDQNNRRRVFCDLPLPDRSRCSRPFAHPGECGRAEPGVRR</sequence>
<evidence type="ECO:0000313" key="3">
    <source>
        <dbReference type="Proteomes" id="UP001589894"/>
    </source>
</evidence>
<gene>
    <name evidence="2" type="ORF">ACFFHU_28855</name>
</gene>
<protein>
    <submittedName>
        <fullName evidence="2">Uncharacterized protein</fullName>
    </submittedName>
</protein>
<evidence type="ECO:0000256" key="1">
    <source>
        <dbReference type="SAM" id="MobiDB-lite"/>
    </source>
</evidence>
<evidence type="ECO:0000313" key="2">
    <source>
        <dbReference type="EMBL" id="MFC0568141.1"/>
    </source>
</evidence>
<accession>A0ABV6P532</accession>
<dbReference type="EMBL" id="JBHLUE010000032">
    <property type="protein sequence ID" value="MFC0568141.1"/>
    <property type="molecule type" value="Genomic_DNA"/>
</dbReference>
<dbReference type="RefSeq" id="WP_377343593.1">
    <property type="nucleotide sequence ID" value="NZ_JBHLUE010000032.1"/>
</dbReference>
<organism evidence="2 3">
    <name type="scientific">Plantactinospora siamensis</name>
    <dbReference type="NCBI Taxonomy" id="555372"/>
    <lineage>
        <taxon>Bacteria</taxon>
        <taxon>Bacillati</taxon>
        <taxon>Actinomycetota</taxon>
        <taxon>Actinomycetes</taxon>
        <taxon>Micromonosporales</taxon>
        <taxon>Micromonosporaceae</taxon>
        <taxon>Plantactinospora</taxon>
    </lineage>
</organism>
<feature type="compositionally biased region" description="Basic and acidic residues" evidence="1">
    <location>
        <begin position="11"/>
        <end position="38"/>
    </location>
</feature>
<feature type="region of interest" description="Disordered" evidence="1">
    <location>
        <begin position="1"/>
        <end position="106"/>
    </location>
</feature>